<evidence type="ECO:0000256" key="2">
    <source>
        <dbReference type="RuleBase" id="RU003749"/>
    </source>
</evidence>
<evidence type="ECO:0000313" key="5">
    <source>
        <dbReference type="Proteomes" id="UP001596058"/>
    </source>
</evidence>
<dbReference type="InterPro" id="IPR002645">
    <property type="entry name" value="STAS_dom"/>
</dbReference>
<evidence type="ECO:0000259" key="3">
    <source>
        <dbReference type="PROSITE" id="PS50801"/>
    </source>
</evidence>
<accession>A0ABW1D9M0</accession>
<dbReference type="InterPro" id="IPR003658">
    <property type="entry name" value="Anti-sigma_ant"/>
</dbReference>
<reference evidence="5" key="1">
    <citation type="journal article" date="2019" name="Int. J. Syst. Evol. Microbiol.">
        <title>The Global Catalogue of Microorganisms (GCM) 10K type strain sequencing project: providing services to taxonomists for standard genome sequencing and annotation.</title>
        <authorList>
            <consortium name="The Broad Institute Genomics Platform"/>
            <consortium name="The Broad Institute Genome Sequencing Center for Infectious Disease"/>
            <person name="Wu L."/>
            <person name="Ma J."/>
        </authorList>
    </citation>
    <scope>NUCLEOTIDE SEQUENCE [LARGE SCALE GENOMIC DNA]</scope>
    <source>
        <strain evidence="5">CCUG 53903</strain>
    </source>
</reference>
<dbReference type="PANTHER" id="PTHR33495">
    <property type="entry name" value="ANTI-SIGMA FACTOR ANTAGONIST TM_1081-RELATED-RELATED"/>
    <property type="match status" value="1"/>
</dbReference>
<dbReference type="PANTHER" id="PTHR33495:SF2">
    <property type="entry name" value="ANTI-SIGMA FACTOR ANTAGONIST TM_1081-RELATED"/>
    <property type="match status" value="1"/>
</dbReference>
<dbReference type="NCBIfam" id="TIGR00377">
    <property type="entry name" value="ant_ant_sig"/>
    <property type="match status" value="1"/>
</dbReference>
<dbReference type="SUPFAM" id="SSF52091">
    <property type="entry name" value="SpoIIaa-like"/>
    <property type="match status" value="1"/>
</dbReference>
<dbReference type="CDD" id="cd07043">
    <property type="entry name" value="STAS_anti-anti-sigma_factors"/>
    <property type="match status" value="1"/>
</dbReference>
<dbReference type="EMBL" id="JBHSPA010000115">
    <property type="protein sequence ID" value="MFC5834759.1"/>
    <property type="molecule type" value="Genomic_DNA"/>
</dbReference>
<proteinExistence type="inferred from homology"/>
<feature type="domain" description="STAS" evidence="3">
    <location>
        <begin position="4"/>
        <end position="113"/>
    </location>
</feature>
<comment type="caution">
    <text evidence="4">The sequence shown here is derived from an EMBL/GenBank/DDBJ whole genome shotgun (WGS) entry which is preliminary data.</text>
</comment>
<evidence type="ECO:0000313" key="4">
    <source>
        <dbReference type="EMBL" id="MFC5834759.1"/>
    </source>
</evidence>
<sequence length="133" mass="13953">MSALHMRHQHLTGVTVITLSGEIDLASTPKLHAFIGQARQTPADHLVFDMAEVTFMDSSGLRVLLDAFTLAQRHGGAVHLTALQGPPARLIEITKVGEHLRVHTSTDIALATILAAPDLPAATGNGTVAPPSG</sequence>
<dbReference type="Pfam" id="PF01740">
    <property type="entry name" value="STAS"/>
    <property type="match status" value="1"/>
</dbReference>
<evidence type="ECO:0000256" key="1">
    <source>
        <dbReference type="ARBA" id="ARBA00009013"/>
    </source>
</evidence>
<dbReference type="InterPro" id="IPR036513">
    <property type="entry name" value="STAS_dom_sf"/>
</dbReference>
<organism evidence="4 5">
    <name type="scientific">Nonomuraea insulae</name>
    <dbReference type="NCBI Taxonomy" id="1616787"/>
    <lineage>
        <taxon>Bacteria</taxon>
        <taxon>Bacillati</taxon>
        <taxon>Actinomycetota</taxon>
        <taxon>Actinomycetes</taxon>
        <taxon>Streptosporangiales</taxon>
        <taxon>Streptosporangiaceae</taxon>
        <taxon>Nonomuraea</taxon>
    </lineage>
</organism>
<keyword evidence="5" id="KW-1185">Reference proteome</keyword>
<protein>
    <recommendedName>
        <fullName evidence="2">Anti-sigma factor antagonist</fullName>
    </recommendedName>
</protein>
<comment type="similarity">
    <text evidence="1 2">Belongs to the anti-sigma-factor antagonist family.</text>
</comment>
<dbReference type="RefSeq" id="WP_379524170.1">
    <property type="nucleotide sequence ID" value="NZ_JBHSPA010000115.1"/>
</dbReference>
<dbReference type="Gene3D" id="3.30.750.24">
    <property type="entry name" value="STAS domain"/>
    <property type="match status" value="1"/>
</dbReference>
<dbReference type="PROSITE" id="PS50801">
    <property type="entry name" value="STAS"/>
    <property type="match status" value="1"/>
</dbReference>
<gene>
    <name evidence="4" type="ORF">ACFPZ3_63885</name>
</gene>
<dbReference type="Proteomes" id="UP001596058">
    <property type="component" value="Unassembled WGS sequence"/>
</dbReference>
<name>A0ABW1D9M0_9ACTN</name>